<evidence type="ECO:0000256" key="1">
    <source>
        <dbReference type="ARBA" id="ARBA00004123"/>
    </source>
</evidence>
<keyword evidence="3 6" id="KW-0853">WD repeat</keyword>
<feature type="region of interest" description="Disordered" evidence="7">
    <location>
        <begin position="1"/>
        <end position="65"/>
    </location>
</feature>
<evidence type="ECO:0000256" key="4">
    <source>
        <dbReference type="ARBA" id="ARBA00022737"/>
    </source>
</evidence>
<dbReference type="GO" id="GO:0003682">
    <property type="term" value="F:chromatin binding"/>
    <property type="evidence" value="ECO:0007669"/>
    <property type="project" value="TreeGrafter"/>
</dbReference>
<reference evidence="8" key="1">
    <citation type="submission" date="2023-02" db="EMBL/GenBank/DDBJ databases">
        <title>Identification and recombinant expression of a fungal hydrolase from Papiliotrema laurentii that hydrolyzes apple cutin and clears colloidal polyester polyurethane.</title>
        <authorList>
            <consortium name="DOE Joint Genome Institute"/>
            <person name="Roman V.A."/>
            <person name="Bojanowski C."/>
            <person name="Crable B.R."/>
            <person name="Wagner D.N."/>
            <person name="Hung C.S."/>
            <person name="Nadeau L.J."/>
            <person name="Schratz L."/>
            <person name="Haridas S."/>
            <person name="Pangilinan J."/>
            <person name="Lipzen A."/>
            <person name="Na H."/>
            <person name="Yan M."/>
            <person name="Ng V."/>
            <person name="Grigoriev I.V."/>
            <person name="Spatafora J.W."/>
            <person name="Barlow D."/>
            <person name="Biffinger J."/>
            <person name="Kelley-Loughnane N."/>
            <person name="Varaljay V.A."/>
            <person name="Crookes-Goodson W.J."/>
        </authorList>
    </citation>
    <scope>NUCLEOTIDE SEQUENCE</scope>
    <source>
        <strain evidence="8">5307AH</strain>
    </source>
</reference>
<comment type="subcellular location">
    <subcellularLocation>
        <location evidence="1">Nucleus</location>
    </subcellularLocation>
</comment>
<dbReference type="PANTHER" id="PTHR19861:SF0">
    <property type="entry name" value="WD REPEAT-CONTAINING PROTEIN 82"/>
    <property type="match status" value="1"/>
</dbReference>
<comment type="similarity">
    <text evidence="2">Belongs to the WD repeat SWD2 family.</text>
</comment>
<evidence type="ECO:0000256" key="3">
    <source>
        <dbReference type="ARBA" id="ARBA00022574"/>
    </source>
</evidence>
<evidence type="ECO:0000256" key="2">
    <source>
        <dbReference type="ARBA" id="ARBA00005616"/>
    </source>
</evidence>
<dbReference type="SMART" id="SM00320">
    <property type="entry name" value="WD40"/>
    <property type="match status" value="4"/>
</dbReference>
<evidence type="ECO:0000256" key="7">
    <source>
        <dbReference type="SAM" id="MobiDB-lite"/>
    </source>
</evidence>
<evidence type="ECO:0000313" key="8">
    <source>
        <dbReference type="EMBL" id="KAK1927867.1"/>
    </source>
</evidence>
<evidence type="ECO:0000313" key="9">
    <source>
        <dbReference type="Proteomes" id="UP001182556"/>
    </source>
</evidence>
<dbReference type="InterPro" id="IPR036322">
    <property type="entry name" value="WD40_repeat_dom_sf"/>
</dbReference>
<gene>
    <name evidence="8" type="ORF">DB88DRAFT_479619</name>
</gene>
<dbReference type="GO" id="GO:0016070">
    <property type="term" value="P:RNA metabolic process"/>
    <property type="evidence" value="ECO:0007669"/>
    <property type="project" value="UniProtKB-ARBA"/>
</dbReference>
<dbReference type="InterPro" id="IPR001680">
    <property type="entry name" value="WD40_rpt"/>
</dbReference>
<proteinExistence type="inferred from homology"/>
<dbReference type="Pfam" id="PF00400">
    <property type="entry name" value="WD40"/>
    <property type="match status" value="2"/>
</dbReference>
<feature type="repeat" description="WD" evidence="6">
    <location>
        <begin position="55"/>
        <end position="96"/>
    </location>
</feature>
<dbReference type="Gene3D" id="2.130.10.10">
    <property type="entry name" value="YVTN repeat-like/Quinoprotein amine dehydrogenase"/>
    <property type="match status" value="1"/>
</dbReference>
<protein>
    <submittedName>
        <fullName evidence="8">WD40-repeat-containing domain protein</fullName>
    </submittedName>
</protein>
<organism evidence="8 9">
    <name type="scientific">Papiliotrema laurentii</name>
    <name type="common">Cryptococcus laurentii</name>
    <dbReference type="NCBI Taxonomy" id="5418"/>
    <lineage>
        <taxon>Eukaryota</taxon>
        <taxon>Fungi</taxon>
        <taxon>Dikarya</taxon>
        <taxon>Basidiomycota</taxon>
        <taxon>Agaricomycotina</taxon>
        <taxon>Tremellomycetes</taxon>
        <taxon>Tremellales</taxon>
        <taxon>Rhynchogastremaceae</taxon>
        <taxon>Papiliotrema</taxon>
    </lineage>
</organism>
<dbReference type="InterPro" id="IPR015943">
    <property type="entry name" value="WD40/YVTN_repeat-like_dom_sf"/>
</dbReference>
<dbReference type="PROSITE" id="PS50082">
    <property type="entry name" value="WD_REPEATS_2"/>
    <property type="match status" value="2"/>
</dbReference>
<dbReference type="AlphaFoldDB" id="A0AAD9FXK6"/>
<dbReference type="SUPFAM" id="SSF50978">
    <property type="entry name" value="WD40 repeat-like"/>
    <property type="match status" value="1"/>
</dbReference>
<keyword evidence="9" id="KW-1185">Reference proteome</keyword>
<dbReference type="PANTHER" id="PTHR19861">
    <property type="entry name" value="WD40 REPEAT PROTEIN SWD2"/>
    <property type="match status" value="1"/>
</dbReference>
<accession>A0AAD9FXK6</accession>
<evidence type="ECO:0000256" key="5">
    <source>
        <dbReference type="ARBA" id="ARBA00023242"/>
    </source>
</evidence>
<name>A0AAD9FXK6_PAPLA</name>
<dbReference type="PROSITE" id="PS50294">
    <property type="entry name" value="WD_REPEATS_REGION"/>
    <property type="match status" value="1"/>
</dbReference>
<dbReference type="GO" id="GO:0048188">
    <property type="term" value="C:Set1C/COMPASS complex"/>
    <property type="evidence" value="ECO:0007669"/>
    <property type="project" value="TreeGrafter"/>
</dbReference>
<dbReference type="FunFam" id="2.130.10.10:FF:001194">
    <property type="entry name" value="Unplaced genomic scaffold supercont1.1, whole genome shotgun sequence"/>
    <property type="match status" value="1"/>
</dbReference>
<dbReference type="Proteomes" id="UP001182556">
    <property type="component" value="Unassembled WGS sequence"/>
</dbReference>
<comment type="caution">
    <text evidence="8">The sequence shown here is derived from an EMBL/GenBank/DDBJ whole genome shotgun (WGS) entry which is preliminary data.</text>
</comment>
<evidence type="ECO:0000256" key="6">
    <source>
        <dbReference type="PROSITE-ProRule" id="PRU00221"/>
    </source>
</evidence>
<keyword evidence="4" id="KW-0677">Repeat</keyword>
<dbReference type="EMBL" id="JAODAN010000001">
    <property type="protein sequence ID" value="KAK1927867.1"/>
    <property type="molecule type" value="Genomic_DNA"/>
</dbReference>
<dbReference type="InterPro" id="IPR037867">
    <property type="entry name" value="Swd2/WDR82"/>
</dbReference>
<sequence>MAQPHASSSKQPSQKVQVSLTNELIGRLKPAKVFHDAVERPPQPESPGLSHETQPRPHLPQITSLSFDDTGERCLTTGEDEGFAIWDMRKGRKLKNFWSKKYGVGLGRFTHRSGNIVHASTKVVADARASEDTHALRYHSTHDNKYLSYFKGHTARVRSLCMNPIDDTFLSAGDDQTVRLWDLRMPECKGVLNAMGGPVIAAFDNTGMVFAVACSVTKTLALYACASMETDPFIFTGLYDPALEEISQPPPPINVTSLQISNNGQYILVGTDSDVHYLYDAFDLKPIRRLTGHRPLGKNSGEEVSFTADSRYVVSGSAEGGVYFWSLPADKLDAAETDANGKVVKAAKTLQADVVIHSSDPSVRFTSRVVKFNPRFSVLAVGGEELSFWLPAQDEEAKIEAGW</sequence>
<feature type="compositionally biased region" description="Low complexity" evidence="7">
    <location>
        <begin position="7"/>
        <end position="19"/>
    </location>
</feature>
<keyword evidence="5" id="KW-0539">Nucleus</keyword>
<feature type="repeat" description="WD" evidence="6">
    <location>
        <begin position="150"/>
        <end position="184"/>
    </location>
</feature>